<gene>
    <name evidence="3" type="ORF">CFH83_00645</name>
</gene>
<dbReference type="PANTHER" id="PTHR30535:SF34">
    <property type="entry name" value="MOLYBDATE-BINDING PROTEIN MOLA"/>
    <property type="match status" value="1"/>
</dbReference>
<evidence type="ECO:0000259" key="2">
    <source>
        <dbReference type="PROSITE" id="PS50983"/>
    </source>
</evidence>
<dbReference type="PANTHER" id="PTHR30535">
    <property type="entry name" value="VITAMIN B12-BINDING PROTEIN"/>
    <property type="match status" value="1"/>
</dbReference>
<feature type="domain" description="Fe/B12 periplasmic-binding" evidence="2">
    <location>
        <begin position="27"/>
        <end position="280"/>
    </location>
</feature>
<dbReference type="InterPro" id="IPR050902">
    <property type="entry name" value="ABC_Transporter_SBP"/>
</dbReference>
<proteinExistence type="predicted"/>
<dbReference type="Gene3D" id="3.40.50.1980">
    <property type="entry name" value="Nitrogenase molybdenum iron protein domain"/>
    <property type="match status" value="2"/>
</dbReference>
<evidence type="ECO:0000313" key="3">
    <source>
        <dbReference type="EMBL" id="DAB39451.1"/>
    </source>
</evidence>
<name>A0A2D3WDR9_9BACT</name>
<dbReference type="Pfam" id="PF01497">
    <property type="entry name" value="Peripla_BP_2"/>
    <property type="match status" value="1"/>
</dbReference>
<dbReference type="EMBL" id="DLUI01000011">
    <property type="protein sequence ID" value="DAB39451.1"/>
    <property type="molecule type" value="Genomic_DNA"/>
</dbReference>
<dbReference type="PROSITE" id="PS50983">
    <property type="entry name" value="FE_B12_PBP"/>
    <property type="match status" value="1"/>
</dbReference>
<reference evidence="3 4" key="1">
    <citation type="journal article" date="2017" name="Front. Microbiol.">
        <title>Comparative Genomic Analysis of the Class Epsilonproteobacteria and Proposed Reclassification to Epsilonbacteraeota (phyl. nov.).</title>
        <authorList>
            <person name="Waite D.W."/>
            <person name="Vanwonterghem I."/>
            <person name="Rinke C."/>
            <person name="Parks D.H."/>
            <person name="Zhang Y."/>
            <person name="Takai K."/>
            <person name="Sievert S.M."/>
            <person name="Simon J."/>
            <person name="Campbell B.J."/>
            <person name="Hanson T.E."/>
            <person name="Woyke T."/>
            <person name="Klotz M.G."/>
            <person name="Hugenholtz P."/>
        </authorList>
    </citation>
    <scope>NUCLEOTIDE SEQUENCE [LARGE SCALE GENOMIC DNA]</scope>
    <source>
        <strain evidence="3">UBA12443</strain>
    </source>
</reference>
<sequence length="282" mass="31514">MDLQGRSMLLKVLATVLVWGNLWGAERIIALSPAINETLYALGAGDQIVANTEYCNYPPEAKNKPKVGGYFSPSLEKILSLSPTMVILQENNAPLAVKIQKMGIKTRTIKIDTYPSIRRSIFTIGAVVHKEKRAEAIVSELDQKLRALRGIIRNQKILMVFGHNTDLSKSIYVSGQNLYFDDLIRESGNTNALQSRRKGQPVLNLENIIALNPDIIILLAPNTKERGLTKEALIAPWRSLPINAVREGKMYVEDQPYSSNPSQRLGLFLDDMRGYLIDAARR</sequence>
<protein>
    <submittedName>
        <fullName evidence="3">Iron ABC transporter substrate-binding protein</fullName>
    </submittedName>
</protein>
<dbReference type="InterPro" id="IPR002491">
    <property type="entry name" value="ABC_transptr_periplasmic_BD"/>
</dbReference>
<evidence type="ECO:0000256" key="1">
    <source>
        <dbReference type="ARBA" id="ARBA00022729"/>
    </source>
</evidence>
<dbReference type="NCBIfam" id="NF038402">
    <property type="entry name" value="TroA_like"/>
    <property type="match status" value="1"/>
</dbReference>
<dbReference type="AlphaFoldDB" id="A0A2D3WDR9"/>
<dbReference type="Proteomes" id="UP000228859">
    <property type="component" value="Unassembled WGS sequence"/>
</dbReference>
<dbReference type="GO" id="GO:0071281">
    <property type="term" value="P:cellular response to iron ion"/>
    <property type="evidence" value="ECO:0007669"/>
    <property type="project" value="TreeGrafter"/>
</dbReference>
<keyword evidence="1" id="KW-0732">Signal</keyword>
<comment type="caution">
    <text evidence="3">The sequence shown here is derived from an EMBL/GenBank/DDBJ whole genome shotgun (WGS) entry which is preliminary data.</text>
</comment>
<dbReference type="SUPFAM" id="SSF53807">
    <property type="entry name" value="Helical backbone' metal receptor"/>
    <property type="match status" value="1"/>
</dbReference>
<dbReference type="InterPro" id="IPR054828">
    <property type="entry name" value="Vit_B12_bind_prot"/>
</dbReference>
<accession>A0A2D3WDR9</accession>
<evidence type="ECO:0000313" key="4">
    <source>
        <dbReference type="Proteomes" id="UP000228859"/>
    </source>
</evidence>
<organism evidence="3 4">
    <name type="scientific">Sulfuricurvum kujiense</name>
    <dbReference type="NCBI Taxonomy" id="148813"/>
    <lineage>
        <taxon>Bacteria</taxon>
        <taxon>Pseudomonadati</taxon>
        <taxon>Campylobacterota</taxon>
        <taxon>Epsilonproteobacteria</taxon>
        <taxon>Campylobacterales</taxon>
        <taxon>Sulfurimonadaceae</taxon>
        <taxon>Sulfuricurvum</taxon>
    </lineage>
</organism>